<dbReference type="AlphaFoldDB" id="B8MTY2"/>
<dbReference type="InterPro" id="IPR011419">
    <property type="entry name" value="ATP12_ATP_synth-F1-assembly"/>
</dbReference>
<accession>B8MTY2</accession>
<dbReference type="OMA" id="QGWVMGL"/>
<dbReference type="FunCoup" id="B8MTY2">
    <property type="interactions" value="657"/>
</dbReference>
<dbReference type="PANTHER" id="PTHR21013:SF10">
    <property type="entry name" value="ATP SYNTHASE MITOCHONDRIAL F1 COMPLEX ASSEMBLY FACTOR 2"/>
    <property type="match status" value="1"/>
</dbReference>
<reference evidence="8" key="1">
    <citation type="journal article" date="2015" name="Genome Announc.">
        <title>Genome sequence of the AIDS-associated pathogen Penicillium marneffei (ATCC18224) and its near taxonomic relative Talaromyces stipitatus (ATCC10500).</title>
        <authorList>
            <person name="Nierman W.C."/>
            <person name="Fedorova-Abrams N.D."/>
            <person name="Andrianopoulos A."/>
        </authorList>
    </citation>
    <scope>NUCLEOTIDE SEQUENCE [LARGE SCALE GENOMIC DNA]</scope>
    <source>
        <strain evidence="8">ATCC 10500 / CBS 375.48 / QM 6759 / NRRL 1006</strain>
    </source>
</reference>
<comment type="subcellular location">
    <subcellularLocation>
        <location evidence="1">Mitochondrion</location>
    </subcellularLocation>
</comment>
<gene>
    <name evidence="7" type="ORF">TSTA_006210</name>
</gene>
<dbReference type="PANTHER" id="PTHR21013">
    <property type="entry name" value="ATP SYNTHASE MITOCHONDRIAL F1 COMPLEX ASSEMBLY FACTOR 2/ATP12 PROTEIN, MITOCHONDRIAL PRECURSOR"/>
    <property type="match status" value="1"/>
</dbReference>
<comment type="similarity">
    <text evidence="2">Belongs to the ATP12 family.</text>
</comment>
<feature type="compositionally biased region" description="Low complexity" evidence="6">
    <location>
        <begin position="76"/>
        <end position="96"/>
    </location>
</feature>
<evidence type="ECO:0000313" key="8">
    <source>
        <dbReference type="Proteomes" id="UP000001745"/>
    </source>
</evidence>
<keyword evidence="4" id="KW-0496">Mitochondrion</keyword>
<dbReference type="RefSeq" id="XP_002488249.1">
    <property type="nucleotide sequence ID" value="XM_002488204.1"/>
</dbReference>
<evidence type="ECO:0000256" key="6">
    <source>
        <dbReference type="SAM" id="MobiDB-lite"/>
    </source>
</evidence>
<dbReference type="STRING" id="441959.B8MTY2"/>
<dbReference type="EMBL" id="EQ962660">
    <property type="protein sequence ID" value="EED12595.1"/>
    <property type="molecule type" value="Genomic_DNA"/>
</dbReference>
<dbReference type="Gene3D" id="1.10.3580.10">
    <property type="entry name" value="ATP12 ATPase"/>
    <property type="match status" value="1"/>
</dbReference>
<feature type="region of interest" description="Disordered" evidence="6">
    <location>
        <begin position="46"/>
        <end position="104"/>
    </location>
</feature>
<dbReference type="InterPro" id="IPR023335">
    <property type="entry name" value="ATP12_ortho_dom_sf"/>
</dbReference>
<keyword evidence="3" id="KW-0809">Transit peptide</keyword>
<feature type="compositionally biased region" description="Basic and acidic residues" evidence="6">
    <location>
        <begin position="62"/>
        <end position="75"/>
    </location>
</feature>
<dbReference type="PhylomeDB" id="B8MTY2"/>
<dbReference type="Proteomes" id="UP000001745">
    <property type="component" value="Unassembled WGS sequence"/>
</dbReference>
<dbReference type="eggNOG" id="KOG3015">
    <property type="taxonomic scope" value="Eukaryota"/>
</dbReference>
<evidence type="ECO:0000256" key="4">
    <source>
        <dbReference type="ARBA" id="ARBA00023128"/>
    </source>
</evidence>
<keyword evidence="5" id="KW-0143">Chaperone</keyword>
<proteinExistence type="inferred from homology"/>
<dbReference type="GeneID" id="8105306"/>
<dbReference type="VEuPathDB" id="FungiDB:TSTA_006210"/>
<evidence type="ECO:0000256" key="1">
    <source>
        <dbReference type="ARBA" id="ARBA00004173"/>
    </source>
</evidence>
<dbReference type="InParanoid" id="B8MTY2"/>
<evidence type="ECO:0000256" key="2">
    <source>
        <dbReference type="ARBA" id="ARBA00008231"/>
    </source>
</evidence>
<evidence type="ECO:0000256" key="3">
    <source>
        <dbReference type="ARBA" id="ARBA00022946"/>
    </source>
</evidence>
<dbReference type="Pfam" id="PF07542">
    <property type="entry name" value="ATP12"/>
    <property type="match status" value="1"/>
</dbReference>
<dbReference type="GO" id="GO:0005739">
    <property type="term" value="C:mitochondrion"/>
    <property type="evidence" value="ECO:0007669"/>
    <property type="project" value="UniProtKB-SubCell"/>
</dbReference>
<organism evidence="7 8">
    <name type="scientific">Talaromyces stipitatus (strain ATCC 10500 / CBS 375.48 / QM 6759 / NRRL 1006)</name>
    <name type="common">Penicillium stipitatum</name>
    <dbReference type="NCBI Taxonomy" id="441959"/>
    <lineage>
        <taxon>Eukaryota</taxon>
        <taxon>Fungi</taxon>
        <taxon>Dikarya</taxon>
        <taxon>Ascomycota</taxon>
        <taxon>Pezizomycotina</taxon>
        <taxon>Eurotiomycetes</taxon>
        <taxon>Eurotiomycetidae</taxon>
        <taxon>Eurotiales</taxon>
        <taxon>Trichocomaceae</taxon>
        <taxon>Talaromyces</taxon>
        <taxon>Talaromyces sect. Talaromyces</taxon>
    </lineage>
</organism>
<dbReference type="GO" id="GO:0033615">
    <property type="term" value="P:mitochondrial proton-transporting ATP synthase complex assembly"/>
    <property type="evidence" value="ECO:0007669"/>
    <property type="project" value="TreeGrafter"/>
</dbReference>
<keyword evidence="8" id="KW-1185">Reference proteome</keyword>
<sequence length="393" mass="44069">MRTQLRRTATILLSHRLPLSISSPTSSSGVRCFHCAIRTWAIAHPITAHGPPPKAPTPSAEFRNDPRRAGLERQKPSQQQESQTSPSTSSPESTTTRVSQAKTSPLKSRFWKDVNVKESSDGYQILLDTRPVRSPTKAILTVPNTKRHLAEAIALEWDFLTSAQQALKQHLIPLTSLTTRATDIVQEDELGQQRIRQEIARTAMRYLETDTLLCWVPERGIHNPLSSAAVAPGEETLRDKQVRVAKEIINFLTRTIWPGVEIKPVLDENSILPTPQDETTLETIRNWVSGLPAYELAGLERAILASKSLLVAVRLVVEWGEHFSSLQETLHQQYEEGKQVSRFGVEEAARASSLEVTHQTEMWGEVEDTHDVDREDLRRQLGSVILLVSGDRK</sequence>
<dbReference type="Gene3D" id="3.30.2180.10">
    <property type="entry name" value="ATP12-like"/>
    <property type="match status" value="1"/>
</dbReference>
<name>B8MTY2_TALSN</name>
<evidence type="ECO:0000313" key="7">
    <source>
        <dbReference type="EMBL" id="EED12595.1"/>
    </source>
</evidence>
<evidence type="ECO:0000256" key="5">
    <source>
        <dbReference type="ARBA" id="ARBA00023186"/>
    </source>
</evidence>
<protein>
    <submittedName>
        <fullName evidence="7">Mitochondrial molecular chaperone (Atp12), putative</fullName>
    </submittedName>
</protein>
<dbReference type="InterPro" id="IPR042272">
    <property type="entry name" value="ATP12_ATP_synth-F1-assembly_N"/>
</dbReference>
<dbReference type="SUPFAM" id="SSF160909">
    <property type="entry name" value="ATP12-like"/>
    <property type="match status" value="1"/>
</dbReference>
<dbReference type="OrthoDB" id="5322896at2759"/>
<dbReference type="HOGENOM" id="CLU_047893_1_1_1"/>